<feature type="transmembrane region" description="Helical" evidence="1">
    <location>
        <begin position="329"/>
        <end position="352"/>
    </location>
</feature>
<protein>
    <submittedName>
        <fullName evidence="3">GHKL domain-containing protein</fullName>
    </submittedName>
</protein>
<dbReference type="SUPFAM" id="SSF55874">
    <property type="entry name" value="ATPase domain of HSP90 chaperone/DNA topoisomerase II/histidine kinase"/>
    <property type="match status" value="1"/>
</dbReference>
<feature type="transmembrane region" description="Helical" evidence="1">
    <location>
        <begin position="240"/>
        <end position="257"/>
    </location>
</feature>
<proteinExistence type="predicted"/>
<keyword evidence="1" id="KW-0472">Membrane</keyword>
<dbReference type="CDD" id="cd16935">
    <property type="entry name" value="HATPase_AgrC-ComD-like"/>
    <property type="match status" value="1"/>
</dbReference>
<dbReference type="Pfam" id="PF14501">
    <property type="entry name" value="HATPase_c_5"/>
    <property type="match status" value="1"/>
</dbReference>
<keyword evidence="4" id="KW-1185">Reference proteome</keyword>
<organism evidence="3 4">
    <name type="scientific">Aminipila butyrica</name>
    <dbReference type="NCBI Taxonomy" id="433296"/>
    <lineage>
        <taxon>Bacteria</taxon>
        <taxon>Bacillati</taxon>
        <taxon>Bacillota</taxon>
        <taxon>Clostridia</taxon>
        <taxon>Peptostreptococcales</taxon>
        <taxon>Anaerovoracaceae</taxon>
        <taxon>Aminipila</taxon>
    </lineage>
</organism>
<sequence>MKNHEAGNNPIQLGLKVAVVFALAAAVFLMVYQYDNKYTAAGPKAKDGILTLENEVFVQQPVLFLVDGWEYYGNQLLTPADFDHNPPVPDQYLFIGRFGGFEMYGGSPHGCASYRLTIKLPEQVDSYLLELPEIFSAYRLYINGRPARQMGEPEPEGYRSETGNRTVSIEAGGNLEILFAVADYSHLYSGMVYPPAFGQPDAVSDLLSTRLVLRSSLCAVALTVGLLSVMVGLLGRKSSLALMFGLLCIFFVGYVSYPITRTLLSGTGLHYALENVSFCAMLGVAMLAAMRVSGLPRKWGLPFVGFEGMMCAVSAVLHVLLPLGNLNMMLAYSWLVSAYEWITAGFMAAAVWYALRKGVVCIAPLLYGVVIFVCALLADRLLPVYEPILGGWFIELASFALVLCIGAVTGQEVAEQYRESAVMTERAGSMERLYQSQLAHFETLKQEMAQIKTMRHDLRHHLTLLDEYVSSHQYDRLEAYIKEYHTSSTSEELPEYCPIDVINTLTYHYRTVAQQNHIHLDVRCNLNATSDPGHTRMTDSDLCCLYANLLENAVEACQRMEREKRTIRIAVFRTAADTLHIRVWNTAENVRPLGGRFLSSKKGGQTGYGLLSVEAIAERYGGKAEFLWDADKQEFESKVTVMA</sequence>
<name>A0A858BTU7_9FIRM</name>
<dbReference type="PANTHER" id="PTHR40448:SF1">
    <property type="entry name" value="TWO-COMPONENT SENSOR HISTIDINE KINASE"/>
    <property type="match status" value="1"/>
</dbReference>
<feature type="transmembrane region" description="Helical" evidence="1">
    <location>
        <begin position="301"/>
        <end position="323"/>
    </location>
</feature>
<feature type="transmembrane region" description="Helical" evidence="1">
    <location>
        <begin position="211"/>
        <end position="233"/>
    </location>
</feature>
<keyword evidence="1" id="KW-1133">Transmembrane helix</keyword>
<dbReference type="KEGG" id="abut:Ami103574_06465"/>
<evidence type="ECO:0000259" key="2">
    <source>
        <dbReference type="Pfam" id="PF14501"/>
    </source>
</evidence>
<evidence type="ECO:0000313" key="4">
    <source>
        <dbReference type="Proteomes" id="UP000466848"/>
    </source>
</evidence>
<feature type="transmembrane region" description="Helical" evidence="1">
    <location>
        <begin position="390"/>
        <end position="408"/>
    </location>
</feature>
<dbReference type="AlphaFoldDB" id="A0A858BTU7"/>
<dbReference type="RefSeq" id="WP_163065854.1">
    <property type="nucleotide sequence ID" value="NZ_CP048649.1"/>
</dbReference>
<keyword evidence="1" id="KW-0812">Transmembrane</keyword>
<dbReference type="EMBL" id="CP048649">
    <property type="protein sequence ID" value="QIB68987.1"/>
    <property type="molecule type" value="Genomic_DNA"/>
</dbReference>
<accession>A0A858BTU7</accession>
<feature type="domain" description="Sensor histidine kinase NatK-like C-terminal" evidence="2">
    <location>
        <begin position="540"/>
        <end position="640"/>
    </location>
</feature>
<dbReference type="Gene3D" id="3.30.565.10">
    <property type="entry name" value="Histidine kinase-like ATPase, C-terminal domain"/>
    <property type="match status" value="1"/>
</dbReference>
<reference evidence="3 4" key="1">
    <citation type="submission" date="2020-02" db="EMBL/GenBank/DDBJ databases">
        <authorList>
            <person name="Kim Y.B."/>
            <person name="Roh S.W."/>
        </authorList>
    </citation>
    <scope>NUCLEOTIDE SEQUENCE [LARGE SCALE GENOMIC DNA]</scope>
    <source>
        <strain evidence="3 4">DSM 103574</strain>
    </source>
</reference>
<dbReference type="PANTHER" id="PTHR40448">
    <property type="entry name" value="TWO-COMPONENT SENSOR HISTIDINE KINASE"/>
    <property type="match status" value="1"/>
</dbReference>
<feature type="transmembrane region" description="Helical" evidence="1">
    <location>
        <begin position="269"/>
        <end position="289"/>
    </location>
</feature>
<evidence type="ECO:0000313" key="3">
    <source>
        <dbReference type="EMBL" id="QIB68987.1"/>
    </source>
</evidence>
<dbReference type="GO" id="GO:0042802">
    <property type="term" value="F:identical protein binding"/>
    <property type="evidence" value="ECO:0007669"/>
    <property type="project" value="TreeGrafter"/>
</dbReference>
<dbReference type="InterPro" id="IPR036890">
    <property type="entry name" value="HATPase_C_sf"/>
</dbReference>
<evidence type="ECO:0000256" key="1">
    <source>
        <dbReference type="SAM" id="Phobius"/>
    </source>
</evidence>
<feature type="transmembrane region" description="Helical" evidence="1">
    <location>
        <begin position="12"/>
        <end position="34"/>
    </location>
</feature>
<dbReference type="InterPro" id="IPR032834">
    <property type="entry name" value="NatK-like_C"/>
</dbReference>
<dbReference type="Proteomes" id="UP000466848">
    <property type="component" value="Chromosome"/>
</dbReference>
<feature type="transmembrane region" description="Helical" evidence="1">
    <location>
        <begin position="359"/>
        <end position="378"/>
    </location>
</feature>
<gene>
    <name evidence="3" type="ORF">Ami103574_06465</name>
</gene>